<dbReference type="InParanoid" id="A0A0V0R5E4"/>
<keyword evidence="2" id="KW-1185">Reference proteome</keyword>
<dbReference type="AlphaFoldDB" id="A0A0V0R5E4"/>
<sequence>MEKKQVQQELNILLRPCILNREEAEQLVFIIEITNEILNEENKKQIEQIQNFLQKNGLELLFAENNNEYNQILKIQRFGIIIFAKKHCQQDYDQTFANENLGSL</sequence>
<accession>A0A0V0R5E4</accession>
<evidence type="ECO:0000313" key="1">
    <source>
        <dbReference type="EMBL" id="KRX09707.1"/>
    </source>
</evidence>
<dbReference type="EMBL" id="LDAU01000044">
    <property type="protein sequence ID" value="KRX09707.1"/>
    <property type="molecule type" value="Genomic_DNA"/>
</dbReference>
<organism evidence="1 2">
    <name type="scientific">Pseudocohnilembus persalinus</name>
    <name type="common">Ciliate</name>
    <dbReference type="NCBI Taxonomy" id="266149"/>
    <lineage>
        <taxon>Eukaryota</taxon>
        <taxon>Sar</taxon>
        <taxon>Alveolata</taxon>
        <taxon>Ciliophora</taxon>
        <taxon>Intramacronucleata</taxon>
        <taxon>Oligohymenophorea</taxon>
        <taxon>Scuticociliatia</taxon>
        <taxon>Philasterida</taxon>
        <taxon>Pseudocohnilembidae</taxon>
        <taxon>Pseudocohnilembus</taxon>
    </lineage>
</organism>
<evidence type="ECO:0000313" key="2">
    <source>
        <dbReference type="Proteomes" id="UP000054937"/>
    </source>
</evidence>
<reference evidence="1 2" key="1">
    <citation type="journal article" date="2015" name="Sci. Rep.">
        <title>Genome of the facultative scuticociliatosis pathogen Pseudocohnilembus persalinus provides insight into its virulence through horizontal gene transfer.</title>
        <authorList>
            <person name="Xiong J."/>
            <person name="Wang G."/>
            <person name="Cheng J."/>
            <person name="Tian M."/>
            <person name="Pan X."/>
            <person name="Warren A."/>
            <person name="Jiang C."/>
            <person name="Yuan D."/>
            <person name="Miao W."/>
        </authorList>
    </citation>
    <scope>NUCLEOTIDE SEQUENCE [LARGE SCALE GENOMIC DNA]</scope>
    <source>
        <strain evidence="1">36N120E</strain>
    </source>
</reference>
<comment type="caution">
    <text evidence="1">The sequence shown here is derived from an EMBL/GenBank/DDBJ whole genome shotgun (WGS) entry which is preliminary data.</text>
</comment>
<protein>
    <submittedName>
        <fullName evidence="1">Uncharacterized protein</fullName>
    </submittedName>
</protein>
<gene>
    <name evidence="1" type="ORF">PPERSA_02579</name>
</gene>
<name>A0A0V0R5E4_PSEPJ</name>
<dbReference type="Proteomes" id="UP000054937">
    <property type="component" value="Unassembled WGS sequence"/>
</dbReference>
<proteinExistence type="predicted"/>